<dbReference type="Proteomes" id="UP001151699">
    <property type="component" value="Chromosome A"/>
</dbReference>
<feature type="compositionally biased region" description="Polar residues" evidence="1">
    <location>
        <begin position="72"/>
        <end position="81"/>
    </location>
</feature>
<protein>
    <submittedName>
        <fullName evidence="2">Uncharacterized protein</fullName>
    </submittedName>
</protein>
<feature type="non-terminal residue" evidence="2">
    <location>
        <position position="119"/>
    </location>
</feature>
<gene>
    <name evidence="2" type="ORF">Bhyg_01373</name>
</gene>
<evidence type="ECO:0000313" key="2">
    <source>
        <dbReference type="EMBL" id="KAJ6646162.1"/>
    </source>
</evidence>
<feature type="region of interest" description="Disordered" evidence="1">
    <location>
        <begin position="69"/>
        <end position="119"/>
    </location>
</feature>
<evidence type="ECO:0000313" key="3">
    <source>
        <dbReference type="Proteomes" id="UP001151699"/>
    </source>
</evidence>
<comment type="caution">
    <text evidence="2">The sequence shown here is derived from an EMBL/GenBank/DDBJ whole genome shotgun (WGS) entry which is preliminary data.</text>
</comment>
<evidence type="ECO:0000256" key="1">
    <source>
        <dbReference type="SAM" id="MobiDB-lite"/>
    </source>
</evidence>
<dbReference type="OrthoDB" id="7791698at2759"/>
<organism evidence="2 3">
    <name type="scientific">Pseudolycoriella hygida</name>
    <dbReference type="NCBI Taxonomy" id="35572"/>
    <lineage>
        <taxon>Eukaryota</taxon>
        <taxon>Metazoa</taxon>
        <taxon>Ecdysozoa</taxon>
        <taxon>Arthropoda</taxon>
        <taxon>Hexapoda</taxon>
        <taxon>Insecta</taxon>
        <taxon>Pterygota</taxon>
        <taxon>Neoptera</taxon>
        <taxon>Endopterygota</taxon>
        <taxon>Diptera</taxon>
        <taxon>Nematocera</taxon>
        <taxon>Sciaroidea</taxon>
        <taxon>Sciaridae</taxon>
        <taxon>Pseudolycoriella</taxon>
    </lineage>
</organism>
<feature type="compositionally biased region" description="Basic and acidic residues" evidence="1">
    <location>
        <begin position="95"/>
        <end position="109"/>
    </location>
</feature>
<reference evidence="2" key="1">
    <citation type="submission" date="2022-07" db="EMBL/GenBank/DDBJ databases">
        <authorList>
            <person name="Trinca V."/>
            <person name="Uliana J.V.C."/>
            <person name="Torres T.T."/>
            <person name="Ward R.J."/>
            <person name="Monesi N."/>
        </authorList>
    </citation>
    <scope>NUCLEOTIDE SEQUENCE</scope>
    <source>
        <strain evidence="2">HSMRA1968</strain>
        <tissue evidence="2">Whole embryos</tissue>
    </source>
</reference>
<sequence>IFRQLRDRVDNVWSGVPVVDKSDPNVKSNTTSRVEYIDGRKVVINETFYTKQTEFGTSVYNVRVVDFLPPNDETTGTTNDGKPQLDVENIDDEMDIKSNNDGPLDKGSPEELDNSENEI</sequence>
<dbReference type="AlphaFoldDB" id="A0A9Q0S5H1"/>
<accession>A0A9Q0S5H1</accession>
<feature type="non-terminal residue" evidence="2">
    <location>
        <position position="1"/>
    </location>
</feature>
<name>A0A9Q0S5H1_9DIPT</name>
<dbReference type="EMBL" id="WJQU01000001">
    <property type="protein sequence ID" value="KAJ6646162.1"/>
    <property type="molecule type" value="Genomic_DNA"/>
</dbReference>
<keyword evidence="3" id="KW-1185">Reference proteome</keyword>
<proteinExistence type="predicted"/>
<feature type="compositionally biased region" description="Acidic residues" evidence="1">
    <location>
        <begin position="110"/>
        <end position="119"/>
    </location>
</feature>